<reference evidence="1 2" key="1">
    <citation type="submission" date="2023-12" db="EMBL/GenBank/DDBJ databases">
        <title>A high-quality genome assembly for Dillenia turbinata (Dilleniales).</title>
        <authorList>
            <person name="Chanderbali A."/>
        </authorList>
    </citation>
    <scope>NUCLEOTIDE SEQUENCE [LARGE SCALE GENOMIC DNA]</scope>
    <source>
        <strain evidence="1">LSX21</strain>
        <tissue evidence="1">Leaf</tissue>
    </source>
</reference>
<dbReference type="EMBL" id="JBAMMX010000002">
    <property type="protein sequence ID" value="KAK6945624.1"/>
    <property type="molecule type" value="Genomic_DNA"/>
</dbReference>
<dbReference type="PANTHER" id="PTHR31509">
    <property type="entry name" value="BPS1-LIKE PROTEIN"/>
    <property type="match status" value="1"/>
</dbReference>
<dbReference type="Proteomes" id="UP001370490">
    <property type="component" value="Unassembled WGS sequence"/>
</dbReference>
<organism evidence="1 2">
    <name type="scientific">Dillenia turbinata</name>
    <dbReference type="NCBI Taxonomy" id="194707"/>
    <lineage>
        <taxon>Eukaryota</taxon>
        <taxon>Viridiplantae</taxon>
        <taxon>Streptophyta</taxon>
        <taxon>Embryophyta</taxon>
        <taxon>Tracheophyta</taxon>
        <taxon>Spermatophyta</taxon>
        <taxon>Magnoliopsida</taxon>
        <taxon>eudicotyledons</taxon>
        <taxon>Gunneridae</taxon>
        <taxon>Pentapetalae</taxon>
        <taxon>Dilleniales</taxon>
        <taxon>Dilleniaceae</taxon>
        <taxon>Dillenia</taxon>
    </lineage>
</organism>
<keyword evidence="2" id="KW-1185">Reference proteome</keyword>
<dbReference type="AlphaFoldDB" id="A0AAN8W3S2"/>
<comment type="caution">
    <text evidence="1">The sequence shown here is derived from an EMBL/GenBank/DDBJ whole genome shotgun (WGS) entry which is preliminary data.</text>
</comment>
<gene>
    <name evidence="1" type="ORF">RJ641_013168</name>
</gene>
<evidence type="ECO:0000313" key="1">
    <source>
        <dbReference type="EMBL" id="KAK6945624.1"/>
    </source>
</evidence>
<sequence length="326" mass="37093">MMDPSSITSCTVNGFYYLLTQSLDDLETSFLSNNFMSIQFLQQVLSSLRLFHSQLNSLVQKLHLPVGEKWLEEYMDESSKLWEACQVIKTGISGLENHCIASSNIASTLNSRHNLNRQLSRQVIRAITNCQRELVGLEEENKSLIMTRIQALSLQFDNQKVLAESKFNRFNGFRGVLYAMRNASSLLLMILLSGLVNNCHDHSMFGQVGYCEGQVMFGSNFMVSTVRLQQRVAAELAAQFNEQSPPRISLFEFQKTKIAMEELKLGLERFQEFVESEGEIQEKVDKLNSCLGVLKCGTENLVGQLDDFFDEIVDGRKKLLQMCTHR</sequence>
<evidence type="ECO:0000313" key="2">
    <source>
        <dbReference type="Proteomes" id="UP001370490"/>
    </source>
</evidence>
<protein>
    <submittedName>
        <fullName evidence="1">Uncharacterized protein</fullName>
    </submittedName>
</protein>
<proteinExistence type="predicted"/>
<name>A0AAN8W3S2_9MAGN</name>
<accession>A0AAN8W3S2</accession>